<dbReference type="InterPro" id="IPR002762">
    <property type="entry name" value="CbiX-like"/>
</dbReference>
<dbReference type="Proteomes" id="UP001178288">
    <property type="component" value="Chromosome"/>
</dbReference>
<dbReference type="SUPFAM" id="SSF53800">
    <property type="entry name" value="Chelatase"/>
    <property type="match status" value="1"/>
</dbReference>
<evidence type="ECO:0000313" key="3">
    <source>
        <dbReference type="EMBL" id="WHY86759.1"/>
    </source>
</evidence>
<accession>A0AA95SBN7</accession>
<keyword evidence="2" id="KW-0456">Lyase</keyword>
<proteinExistence type="predicted"/>
<evidence type="ECO:0000313" key="4">
    <source>
        <dbReference type="Proteomes" id="UP001178288"/>
    </source>
</evidence>
<reference evidence="3" key="1">
    <citation type="submission" date="2023-05" db="EMBL/GenBank/DDBJ databases">
        <title>Comparative genomics of Bacillaceae isolates and their secondary metabolite potential.</title>
        <authorList>
            <person name="Song L."/>
            <person name="Nielsen L.J."/>
            <person name="Mohite O."/>
            <person name="Xu X."/>
            <person name="Weber T."/>
            <person name="Kovacs A.T."/>
        </authorList>
    </citation>
    <scope>NUCLEOTIDE SEQUENCE</scope>
    <source>
        <strain evidence="3">XLM17</strain>
    </source>
</reference>
<dbReference type="KEGG" id="nnv:QNH39_02455"/>
<dbReference type="PANTHER" id="PTHR33542">
    <property type="entry name" value="SIROHYDROCHLORIN FERROCHELATASE, CHLOROPLASTIC"/>
    <property type="match status" value="1"/>
</dbReference>
<dbReference type="RefSeq" id="WP_066095550.1">
    <property type="nucleotide sequence ID" value="NZ_CP126114.1"/>
</dbReference>
<keyword evidence="1" id="KW-0479">Metal-binding</keyword>
<sequence length="241" mass="26605">MEAVIYIAHGSRRATANEKFVSFIKKVMRQSAAAIQAYGFLEHAEPSISQTIETCIKQGASEITVVPVFLLPGVHANIDIPAVLRKYTDIEFHYSKPLGVDEIIVEILVDRLVEAGFEGKMDDAVLMVGHGSRVPEAAVEFEKLAIGLAEKMGSKVDTAFVTTPVFYHDVAAKLAGKKIYILPHFLFSGGYTVKMKRELDKSDGDIIFCEPIGFAEKLIPLIEKRATEVTHEFKLSDYVTA</sequence>
<organism evidence="3 4">
    <name type="scientific">Neobacillus novalis</name>
    <dbReference type="NCBI Taxonomy" id="220687"/>
    <lineage>
        <taxon>Bacteria</taxon>
        <taxon>Bacillati</taxon>
        <taxon>Bacillota</taxon>
        <taxon>Bacilli</taxon>
        <taxon>Bacillales</taxon>
        <taxon>Bacillaceae</taxon>
        <taxon>Neobacillus</taxon>
    </lineage>
</organism>
<name>A0AA95SBN7_9BACI</name>
<keyword evidence="4" id="KW-1185">Reference proteome</keyword>
<protein>
    <submittedName>
        <fullName evidence="3">Sirohydrochlorin chelatase</fullName>
    </submittedName>
</protein>
<gene>
    <name evidence="3" type="ORF">QNH39_02455</name>
</gene>
<evidence type="ECO:0000256" key="2">
    <source>
        <dbReference type="ARBA" id="ARBA00023239"/>
    </source>
</evidence>
<evidence type="ECO:0000256" key="1">
    <source>
        <dbReference type="ARBA" id="ARBA00022723"/>
    </source>
</evidence>
<dbReference type="Gene3D" id="3.40.50.1400">
    <property type="match status" value="2"/>
</dbReference>
<dbReference type="CDD" id="cd03416">
    <property type="entry name" value="CbiX_SirB_N"/>
    <property type="match status" value="1"/>
</dbReference>
<dbReference type="InterPro" id="IPR050963">
    <property type="entry name" value="Sirohydro_Cobaltochel/CbiX"/>
</dbReference>
<dbReference type="PANTHER" id="PTHR33542:SF3">
    <property type="entry name" value="SIROHYDROCHLORIN FERROCHELATASE, CHLOROPLASTIC"/>
    <property type="match status" value="1"/>
</dbReference>
<dbReference type="GO" id="GO:0046872">
    <property type="term" value="F:metal ion binding"/>
    <property type="evidence" value="ECO:0007669"/>
    <property type="project" value="UniProtKB-KW"/>
</dbReference>
<dbReference type="AlphaFoldDB" id="A0AA95SBN7"/>
<dbReference type="GO" id="GO:0016829">
    <property type="term" value="F:lyase activity"/>
    <property type="evidence" value="ECO:0007669"/>
    <property type="project" value="UniProtKB-KW"/>
</dbReference>
<dbReference type="Pfam" id="PF01903">
    <property type="entry name" value="CbiX"/>
    <property type="match status" value="2"/>
</dbReference>
<dbReference type="EMBL" id="CP126114">
    <property type="protein sequence ID" value="WHY86759.1"/>
    <property type="molecule type" value="Genomic_DNA"/>
</dbReference>